<keyword evidence="2" id="KW-1185">Reference proteome</keyword>
<accession>A0A8X6TAF8</accession>
<organism evidence="1 2">
    <name type="scientific">Nephila pilipes</name>
    <name type="common">Giant wood spider</name>
    <name type="synonym">Nephila maculata</name>
    <dbReference type="NCBI Taxonomy" id="299642"/>
    <lineage>
        <taxon>Eukaryota</taxon>
        <taxon>Metazoa</taxon>
        <taxon>Ecdysozoa</taxon>
        <taxon>Arthropoda</taxon>
        <taxon>Chelicerata</taxon>
        <taxon>Arachnida</taxon>
        <taxon>Araneae</taxon>
        <taxon>Araneomorphae</taxon>
        <taxon>Entelegynae</taxon>
        <taxon>Araneoidea</taxon>
        <taxon>Nephilidae</taxon>
        <taxon>Nephila</taxon>
    </lineage>
</organism>
<sequence>MHEGKKPKCNRTYWGRDFFYLTSSVTIENVQSSFSATSLAQNKLMSTVLLSTAVFFIRDKYGNLQSVRGLLDAATIQAPSCDKHWSHVSSVDNLADLISRGVNPSKMLESVLSWEGPAFLTNSEYHQREIPDNVIKDNAQCELKKSEL</sequence>
<comment type="caution">
    <text evidence="1">The sequence shown here is derived from an EMBL/GenBank/DDBJ whole genome shotgun (WGS) entry which is preliminary data.</text>
</comment>
<dbReference type="EMBL" id="BMAW01052727">
    <property type="protein sequence ID" value="GFS87153.1"/>
    <property type="molecule type" value="Genomic_DNA"/>
</dbReference>
<protein>
    <submittedName>
        <fullName evidence="1">Uncharacterized protein</fullName>
    </submittedName>
</protein>
<evidence type="ECO:0000313" key="2">
    <source>
        <dbReference type="Proteomes" id="UP000887013"/>
    </source>
</evidence>
<gene>
    <name evidence="1" type="ORF">NPIL_408801</name>
</gene>
<name>A0A8X6TAF8_NEPPI</name>
<proteinExistence type="predicted"/>
<dbReference type="AlphaFoldDB" id="A0A8X6TAF8"/>
<reference evidence="1" key="1">
    <citation type="submission" date="2020-08" db="EMBL/GenBank/DDBJ databases">
        <title>Multicomponent nature underlies the extraordinary mechanical properties of spider dragline silk.</title>
        <authorList>
            <person name="Kono N."/>
            <person name="Nakamura H."/>
            <person name="Mori M."/>
            <person name="Yoshida Y."/>
            <person name="Ohtoshi R."/>
            <person name="Malay A.D."/>
            <person name="Moran D.A.P."/>
            <person name="Tomita M."/>
            <person name="Numata K."/>
            <person name="Arakawa K."/>
        </authorList>
    </citation>
    <scope>NUCLEOTIDE SEQUENCE</scope>
</reference>
<dbReference type="OrthoDB" id="8194935at2759"/>
<dbReference type="Proteomes" id="UP000887013">
    <property type="component" value="Unassembled WGS sequence"/>
</dbReference>
<evidence type="ECO:0000313" key="1">
    <source>
        <dbReference type="EMBL" id="GFS87153.1"/>
    </source>
</evidence>